<reference evidence="1" key="1">
    <citation type="submission" date="2024-04" db="EMBL/GenBank/DDBJ databases">
        <title>Complete genome sequence of Sphingobacterium thalpophiium BAA-1094.</title>
        <authorList>
            <person name="Adaikpoh B.I."/>
        </authorList>
    </citation>
    <scope>NUCLEOTIDE SEQUENCE</scope>
    <source>
        <strain evidence="1">BAA-1094</strain>
    </source>
</reference>
<evidence type="ECO:0000313" key="1">
    <source>
        <dbReference type="EMBL" id="WZN58323.1"/>
    </source>
</evidence>
<keyword evidence="2" id="KW-1185">Reference proteome</keyword>
<sequence>MKTLENIKLTPAFKQFCDLFNFTPEEVVQEFIDKIDIAEYMCDPIHPDRWANVFAMEYLIQYTQSENSIVEYGEFAEEWVKMMETNEGGDLVGKTRSLLDAWHKRVLEDRIHLIMKGDDGKDTA</sequence>
<protein>
    <submittedName>
        <fullName evidence="1">Uncharacterized protein</fullName>
    </submittedName>
</protein>
<proteinExistence type="predicted"/>
<accession>A0ACD5C9B9</accession>
<dbReference type="Proteomes" id="UP001485301">
    <property type="component" value="Chromosome"/>
</dbReference>
<dbReference type="EMBL" id="CP151087">
    <property type="protein sequence ID" value="WZN58323.1"/>
    <property type="molecule type" value="Genomic_DNA"/>
</dbReference>
<name>A0ACD5C9B9_9SPHI</name>
<evidence type="ECO:0000313" key="2">
    <source>
        <dbReference type="Proteomes" id="UP001485301"/>
    </source>
</evidence>
<gene>
    <name evidence="1" type="ORF">AACH28_12455</name>
</gene>
<organism evidence="1 2">
    <name type="scientific">Sphingobacterium thalpophilum</name>
    <dbReference type="NCBI Taxonomy" id="259"/>
    <lineage>
        <taxon>Bacteria</taxon>
        <taxon>Pseudomonadati</taxon>
        <taxon>Bacteroidota</taxon>
        <taxon>Sphingobacteriia</taxon>
        <taxon>Sphingobacteriales</taxon>
        <taxon>Sphingobacteriaceae</taxon>
        <taxon>Sphingobacterium</taxon>
    </lineage>
</organism>